<dbReference type="EMBL" id="AP022574">
    <property type="protein sequence ID" value="BBX68144.1"/>
    <property type="molecule type" value="Genomic_DNA"/>
</dbReference>
<feature type="transmembrane region" description="Helical" evidence="1">
    <location>
        <begin position="25"/>
        <end position="44"/>
    </location>
</feature>
<evidence type="ECO:0000313" key="2">
    <source>
        <dbReference type="EMBL" id="BBX68144.1"/>
    </source>
</evidence>
<dbReference type="RefSeq" id="WP_163721438.1">
    <property type="nucleotide sequence ID" value="NZ_AP022574.1"/>
</dbReference>
<evidence type="ECO:0000256" key="1">
    <source>
        <dbReference type="SAM" id="Phobius"/>
    </source>
</evidence>
<feature type="transmembrane region" description="Helical" evidence="1">
    <location>
        <begin position="122"/>
        <end position="153"/>
    </location>
</feature>
<dbReference type="AlphaFoldDB" id="A0A7I7M7H5"/>
<keyword evidence="1" id="KW-1133">Transmembrane helix</keyword>
<feature type="transmembrane region" description="Helical" evidence="1">
    <location>
        <begin position="81"/>
        <end position="102"/>
    </location>
</feature>
<feature type="transmembrane region" description="Helical" evidence="1">
    <location>
        <begin position="174"/>
        <end position="198"/>
    </location>
</feature>
<dbReference type="KEGG" id="mpsc:MPSYJ_16050"/>
<proteinExistence type="predicted"/>
<keyword evidence="1" id="KW-0472">Membrane</keyword>
<sequence length="252" mass="25548">MNALAVFLIAVGVADICRKLSAHQWLALVAGPLTVVVCAASAGLWHRGDIALLVVAAAVSVAWVVLGGAAERTGTRHGRALTVFGVGAALMVAFGGWSSEVAGPLGRWLPWVGLEGVEPDRAVMILGIVALQLVTANQLVRLILGAVGAVRPAGVPQPSDRLKGGRLLGPMERLLIVGLGLGGQFGAASAVIAAKGIIRFPELNAARKESADSAGSAGPGIGQGIDEVTEYFLVGSFASWLIALAGLALTTA</sequence>
<gene>
    <name evidence="2" type="ORF">MPSYJ_16050</name>
</gene>
<accession>A0A7I7M7H5</accession>
<dbReference type="Proteomes" id="UP000466514">
    <property type="component" value="Chromosome"/>
</dbReference>
<feature type="transmembrane region" description="Helical" evidence="1">
    <location>
        <begin position="50"/>
        <end position="69"/>
    </location>
</feature>
<feature type="transmembrane region" description="Helical" evidence="1">
    <location>
        <begin position="231"/>
        <end position="250"/>
    </location>
</feature>
<organism evidence="2 3">
    <name type="scientific">Mycolicibacterium psychrotolerans</name>
    <dbReference type="NCBI Taxonomy" id="216929"/>
    <lineage>
        <taxon>Bacteria</taxon>
        <taxon>Bacillati</taxon>
        <taxon>Actinomycetota</taxon>
        <taxon>Actinomycetes</taxon>
        <taxon>Mycobacteriales</taxon>
        <taxon>Mycobacteriaceae</taxon>
        <taxon>Mycolicibacterium</taxon>
    </lineage>
</organism>
<protein>
    <submittedName>
        <fullName evidence="2">Uncharacterized protein</fullName>
    </submittedName>
</protein>
<reference evidence="2 3" key="1">
    <citation type="journal article" date="2019" name="Emerg. Microbes Infect.">
        <title>Comprehensive subspecies identification of 175 nontuberculous mycobacteria species based on 7547 genomic profiles.</title>
        <authorList>
            <person name="Matsumoto Y."/>
            <person name="Kinjo T."/>
            <person name="Motooka D."/>
            <person name="Nabeya D."/>
            <person name="Jung N."/>
            <person name="Uechi K."/>
            <person name="Horii T."/>
            <person name="Iida T."/>
            <person name="Fujita J."/>
            <person name="Nakamura S."/>
        </authorList>
    </citation>
    <scope>NUCLEOTIDE SEQUENCE [LARGE SCALE GENOMIC DNA]</scope>
    <source>
        <strain evidence="2 3">JCM 13323</strain>
    </source>
</reference>
<keyword evidence="1" id="KW-0812">Transmembrane</keyword>
<keyword evidence="3" id="KW-1185">Reference proteome</keyword>
<name>A0A7I7M7H5_9MYCO</name>
<evidence type="ECO:0000313" key="3">
    <source>
        <dbReference type="Proteomes" id="UP000466514"/>
    </source>
</evidence>